<reference evidence="1" key="1">
    <citation type="submission" date="2013-07" db="EMBL/GenBank/DDBJ databases">
        <title>The genome of Eucalyptus grandis.</title>
        <authorList>
            <person name="Schmutz J."/>
            <person name="Hayes R."/>
            <person name="Myburg A."/>
            <person name="Tuskan G."/>
            <person name="Grattapaglia D."/>
            <person name="Rokhsar D.S."/>
        </authorList>
    </citation>
    <scope>NUCLEOTIDE SEQUENCE</scope>
    <source>
        <tissue evidence="1">Leaf extractions</tissue>
    </source>
</reference>
<organism evidence="1">
    <name type="scientific">Eucalyptus grandis</name>
    <name type="common">Flooded gum</name>
    <dbReference type="NCBI Taxonomy" id="71139"/>
    <lineage>
        <taxon>Eukaryota</taxon>
        <taxon>Viridiplantae</taxon>
        <taxon>Streptophyta</taxon>
        <taxon>Embryophyta</taxon>
        <taxon>Tracheophyta</taxon>
        <taxon>Spermatophyta</taxon>
        <taxon>Magnoliopsida</taxon>
        <taxon>eudicotyledons</taxon>
        <taxon>Gunneridae</taxon>
        <taxon>Pentapetalae</taxon>
        <taxon>rosids</taxon>
        <taxon>malvids</taxon>
        <taxon>Myrtales</taxon>
        <taxon>Myrtaceae</taxon>
        <taxon>Myrtoideae</taxon>
        <taxon>Eucalypteae</taxon>
        <taxon>Eucalyptus</taxon>
    </lineage>
</organism>
<accession>A0A059B687</accession>
<dbReference type="EMBL" id="KK198760">
    <property type="protein sequence ID" value="KCW61529.1"/>
    <property type="molecule type" value="Genomic_DNA"/>
</dbReference>
<dbReference type="AlphaFoldDB" id="A0A059B687"/>
<sequence>MSKTFVLHTFHCPGQYVLAKVKHRFCAEQKAVLSFASAVSKHCSISVVKPFLPSSLCRFSHHSLHPLNPTIHNRTW</sequence>
<dbReference type="InParanoid" id="A0A059B687"/>
<evidence type="ECO:0000313" key="1">
    <source>
        <dbReference type="EMBL" id="KCW61529.1"/>
    </source>
</evidence>
<gene>
    <name evidence="1" type="ORF">EUGRSUZ_H04251</name>
</gene>
<name>A0A059B687_EUCGR</name>
<dbReference type="Gramene" id="KCW61529">
    <property type="protein sequence ID" value="KCW61529"/>
    <property type="gene ID" value="EUGRSUZ_H04251"/>
</dbReference>
<proteinExistence type="predicted"/>
<protein>
    <submittedName>
        <fullName evidence="1">Uncharacterized protein</fullName>
    </submittedName>
</protein>